<dbReference type="HOGENOM" id="CLU_111585_5_3_0"/>
<dbReference type="eggNOG" id="COG1733">
    <property type="taxonomic scope" value="Bacteria"/>
</dbReference>
<dbReference type="InterPro" id="IPR036388">
    <property type="entry name" value="WH-like_DNA-bd_sf"/>
</dbReference>
<reference evidence="5 6" key="1">
    <citation type="journal article" date="2004" name="Nat. Biotechnol.">
        <title>The genome sequence of the extreme thermophile Thermus thermophilus.</title>
        <authorList>
            <person name="Henne A."/>
            <person name="Brueggemann H."/>
            <person name="Raasch C."/>
            <person name="Wiezer A."/>
            <person name="Hartsch T."/>
            <person name="Liesegang H."/>
            <person name="Johann A."/>
            <person name="Lienard T."/>
            <person name="Gohl O."/>
            <person name="Martinez-Arias R."/>
            <person name="Jacobi C."/>
            <person name="Starkuviene V."/>
            <person name="Schlenczeck S."/>
            <person name="Dencker S."/>
            <person name="Huber R."/>
            <person name="Klenk H.-P."/>
            <person name="Overbeek R."/>
            <person name="Kramer W."/>
            <person name="Merkl R."/>
            <person name="Gottschalk G."/>
            <person name="Fritz H.-J."/>
        </authorList>
    </citation>
    <scope>NUCLEOTIDE SEQUENCE [LARGE SCALE GENOMIC DNA]</scope>
    <source>
        <strain evidence="6">ATCC BAA-163 / DSM 7039 / HB27</strain>
    </source>
</reference>
<gene>
    <name evidence="5" type="ordered locus">TT_C0617</name>
</gene>
<keyword evidence="3" id="KW-0804">Transcription</keyword>
<evidence type="ECO:0000313" key="6">
    <source>
        <dbReference type="Proteomes" id="UP000000592"/>
    </source>
</evidence>
<evidence type="ECO:0000313" key="5">
    <source>
        <dbReference type="EMBL" id="AAS80965.1"/>
    </source>
</evidence>
<dbReference type="KEGG" id="tth:TT_C0617"/>
<dbReference type="PANTHER" id="PTHR33204">
    <property type="entry name" value="TRANSCRIPTIONAL REGULATOR, MARR FAMILY"/>
    <property type="match status" value="1"/>
</dbReference>
<dbReference type="Pfam" id="PF01638">
    <property type="entry name" value="HxlR"/>
    <property type="match status" value="1"/>
</dbReference>
<keyword evidence="1" id="KW-0805">Transcription regulation</keyword>
<dbReference type="SUPFAM" id="SSF46785">
    <property type="entry name" value="Winged helix' DNA-binding domain"/>
    <property type="match status" value="1"/>
</dbReference>
<dbReference type="InterPro" id="IPR036390">
    <property type="entry name" value="WH_DNA-bd_sf"/>
</dbReference>
<dbReference type="GO" id="GO:0003677">
    <property type="term" value="F:DNA binding"/>
    <property type="evidence" value="ECO:0007669"/>
    <property type="project" value="UniProtKB-KW"/>
</dbReference>
<dbReference type="Proteomes" id="UP000000592">
    <property type="component" value="Chromosome"/>
</dbReference>
<dbReference type="InterPro" id="IPR001845">
    <property type="entry name" value="HTH_ArsR_DNA-bd_dom"/>
</dbReference>
<dbReference type="Gene3D" id="1.10.10.10">
    <property type="entry name" value="Winged helix-like DNA-binding domain superfamily/Winged helix DNA-binding domain"/>
    <property type="match status" value="1"/>
</dbReference>
<evidence type="ECO:0000256" key="3">
    <source>
        <dbReference type="ARBA" id="ARBA00023163"/>
    </source>
</evidence>
<sequence>MWYHGGMAEAFCPVYAALNLLQEKWTLHIIRALLEGPKGFNELSRAVGGVNPATLSQRLDQLVRLGVVEKRVESYMPPRTRYSLTPAGEELEEVVQAIERWARRHLKAPDPAR</sequence>
<feature type="domain" description="HTH hxlR-type" evidence="4">
    <location>
        <begin position="12"/>
        <end position="110"/>
    </location>
</feature>
<dbReference type="CDD" id="cd00090">
    <property type="entry name" value="HTH_ARSR"/>
    <property type="match status" value="1"/>
</dbReference>
<dbReference type="PROSITE" id="PS51118">
    <property type="entry name" value="HTH_HXLR"/>
    <property type="match status" value="1"/>
</dbReference>
<keyword evidence="2" id="KW-0238">DNA-binding</keyword>
<dbReference type="InterPro" id="IPR011991">
    <property type="entry name" value="ArsR-like_HTH"/>
</dbReference>
<evidence type="ECO:0000259" key="4">
    <source>
        <dbReference type="PROSITE" id="PS51118"/>
    </source>
</evidence>
<evidence type="ECO:0000256" key="1">
    <source>
        <dbReference type="ARBA" id="ARBA00023015"/>
    </source>
</evidence>
<dbReference type="AlphaFoldDB" id="Q72K01"/>
<name>Q72K01_THET2</name>
<protein>
    <submittedName>
        <fullName evidence="5">Hypothetical cytosolic protein</fullName>
    </submittedName>
</protein>
<dbReference type="EMBL" id="AE017221">
    <property type="protein sequence ID" value="AAS80965.1"/>
    <property type="molecule type" value="Genomic_DNA"/>
</dbReference>
<accession>Q72K01</accession>
<proteinExistence type="predicted"/>
<dbReference type="GO" id="GO:0003700">
    <property type="term" value="F:DNA-binding transcription factor activity"/>
    <property type="evidence" value="ECO:0007669"/>
    <property type="project" value="InterPro"/>
</dbReference>
<dbReference type="SMART" id="SM00418">
    <property type="entry name" value="HTH_ARSR"/>
    <property type="match status" value="1"/>
</dbReference>
<organism evidence="5 6">
    <name type="scientific">Thermus thermophilus (strain ATCC BAA-163 / DSM 7039 / HB27)</name>
    <dbReference type="NCBI Taxonomy" id="262724"/>
    <lineage>
        <taxon>Bacteria</taxon>
        <taxon>Thermotogati</taxon>
        <taxon>Deinococcota</taxon>
        <taxon>Deinococci</taxon>
        <taxon>Thermales</taxon>
        <taxon>Thermaceae</taxon>
        <taxon>Thermus</taxon>
    </lineage>
</organism>
<dbReference type="PANTHER" id="PTHR33204:SF37">
    <property type="entry name" value="HTH-TYPE TRANSCRIPTIONAL REGULATOR YODB"/>
    <property type="match status" value="1"/>
</dbReference>
<evidence type="ECO:0000256" key="2">
    <source>
        <dbReference type="ARBA" id="ARBA00023125"/>
    </source>
</evidence>
<dbReference type="InterPro" id="IPR002577">
    <property type="entry name" value="HTH_HxlR"/>
</dbReference>